<dbReference type="InterPro" id="IPR020568">
    <property type="entry name" value="Ribosomal_Su5_D2-typ_SF"/>
</dbReference>
<dbReference type="InterPro" id="IPR031157">
    <property type="entry name" value="G_TR_CS"/>
</dbReference>
<dbReference type="Pfam" id="PF03764">
    <property type="entry name" value="EFG_IV"/>
    <property type="match status" value="1"/>
</dbReference>
<comment type="caution">
    <text evidence="8">The sequence shown here is derived from an EMBL/GenBank/DDBJ whole genome shotgun (WGS) entry which is preliminary data.</text>
</comment>
<evidence type="ECO:0000313" key="9">
    <source>
        <dbReference type="Proteomes" id="UP001527925"/>
    </source>
</evidence>
<dbReference type="Gene3D" id="2.40.30.10">
    <property type="entry name" value="Translation factors"/>
    <property type="match status" value="1"/>
</dbReference>
<organism evidence="8 9">
    <name type="scientific">Polyrhizophydium stewartii</name>
    <dbReference type="NCBI Taxonomy" id="2732419"/>
    <lineage>
        <taxon>Eukaryota</taxon>
        <taxon>Fungi</taxon>
        <taxon>Fungi incertae sedis</taxon>
        <taxon>Chytridiomycota</taxon>
        <taxon>Chytridiomycota incertae sedis</taxon>
        <taxon>Chytridiomycetes</taxon>
        <taxon>Rhizophydiales</taxon>
        <taxon>Rhizophydiales incertae sedis</taxon>
        <taxon>Polyrhizophydium</taxon>
    </lineage>
</organism>
<reference evidence="8 9" key="1">
    <citation type="submission" date="2023-09" db="EMBL/GenBank/DDBJ databases">
        <title>Pangenome analysis of Batrachochytrium dendrobatidis and related Chytrids.</title>
        <authorList>
            <person name="Yacoub M.N."/>
            <person name="Stajich J.E."/>
            <person name="James T.Y."/>
        </authorList>
    </citation>
    <scope>NUCLEOTIDE SEQUENCE [LARGE SCALE GENOMIC DNA]</scope>
    <source>
        <strain evidence="8 9">JEL0888</strain>
    </source>
</reference>
<dbReference type="InterPro" id="IPR000640">
    <property type="entry name" value="EFG_V-like"/>
</dbReference>
<dbReference type="SUPFAM" id="SSF52540">
    <property type="entry name" value="P-loop containing nucleoside triphosphate hydrolases"/>
    <property type="match status" value="1"/>
</dbReference>
<evidence type="ECO:0000256" key="3">
    <source>
        <dbReference type="ARBA" id="ARBA00022917"/>
    </source>
</evidence>
<feature type="region of interest" description="Disordered" evidence="6">
    <location>
        <begin position="529"/>
        <end position="552"/>
    </location>
</feature>
<evidence type="ECO:0000256" key="2">
    <source>
        <dbReference type="ARBA" id="ARBA00022741"/>
    </source>
</evidence>
<evidence type="ECO:0000313" key="8">
    <source>
        <dbReference type="EMBL" id="KAL2913897.1"/>
    </source>
</evidence>
<evidence type="ECO:0000256" key="1">
    <source>
        <dbReference type="ARBA" id="ARBA00017891"/>
    </source>
</evidence>
<dbReference type="Proteomes" id="UP001527925">
    <property type="component" value="Unassembled WGS sequence"/>
</dbReference>
<dbReference type="InterPro" id="IPR035649">
    <property type="entry name" value="EFG_V"/>
</dbReference>
<keyword evidence="4" id="KW-0342">GTP-binding</keyword>
<dbReference type="InterPro" id="IPR005225">
    <property type="entry name" value="Small_GTP-bd"/>
</dbReference>
<evidence type="ECO:0000256" key="6">
    <source>
        <dbReference type="SAM" id="MobiDB-lite"/>
    </source>
</evidence>
<dbReference type="PANTHER" id="PTHR43261:SF1">
    <property type="entry name" value="RIBOSOME-RELEASING FACTOR 2, MITOCHONDRIAL"/>
    <property type="match status" value="1"/>
</dbReference>
<accession>A0ABR4N310</accession>
<dbReference type="SUPFAM" id="SSF50447">
    <property type="entry name" value="Translation proteins"/>
    <property type="match status" value="1"/>
</dbReference>
<dbReference type="Gene3D" id="3.30.230.10">
    <property type="match status" value="1"/>
</dbReference>
<evidence type="ECO:0000256" key="4">
    <source>
        <dbReference type="ARBA" id="ARBA00023134"/>
    </source>
</evidence>
<dbReference type="Gene3D" id="3.30.70.240">
    <property type="match status" value="1"/>
</dbReference>
<dbReference type="PROSITE" id="PS00301">
    <property type="entry name" value="G_TR_1"/>
    <property type="match status" value="1"/>
</dbReference>
<dbReference type="SUPFAM" id="SSF54211">
    <property type="entry name" value="Ribosomal protein S5 domain 2-like"/>
    <property type="match status" value="1"/>
</dbReference>
<dbReference type="Pfam" id="PF14492">
    <property type="entry name" value="EFG_III"/>
    <property type="match status" value="1"/>
</dbReference>
<keyword evidence="2" id="KW-0547">Nucleotide-binding</keyword>
<dbReference type="InterPro" id="IPR009000">
    <property type="entry name" value="Transl_B-barrel_sf"/>
</dbReference>
<protein>
    <recommendedName>
        <fullName evidence="1">Elongation factor 2</fullName>
    </recommendedName>
</protein>
<dbReference type="InterPro" id="IPR005517">
    <property type="entry name" value="Transl_elong_EFG/EF2_IV"/>
</dbReference>
<dbReference type="EMBL" id="JADGIZ020000040">
    <property type="protein sequence ID" value="KAL2913897.1"/>
    <property type="molecule type" value="Genomic_DNA"/>
</dbReference>
<dbReference type="NCBIfam" id="TIGR00231">
    <property type="entry name" value="small_GTP"/>
    <property type="match status" value="1"/>
</dbReference>
<dbReference type="Pfam" id="PF03144">
    <property type="entry name" value="GTP_EFTU_D2"/>
    <property type="match status" value="1"/>
</dbReference>
<dbReference type="CDD" id="cd03713">
    <property type="entry name" value="EFG_mtEFG_C"/>
    <property type="match status" value="1"/>
</dbReference>
<feature type="domain" description="Tr-type G" evidence="7">
    <location>
        <begin position="1"/>
        <end position="279"/>
    </location>
</feature>
<dbReference type="SMART" id="SM00838">
    <property type="entry name" value="EFG_C"/>
    <property type="match status" value="1"/>
</dbReference>
<dbReference type="InterPro" id="IPR041095">
    <property type="entry name" value="EFG_II"/>
</dbReference>
<evidence type="ECO:0000259" key="7">
    <source>
        <dbReference type="PROSITE" id="PS51722"/>
    </source>
</evidence>
<dbReference type="Gene3D" id="3.30.70.870">
    <property type="entry name" value="Elongation Factor G (Translational Gtpase), domain 3"/>
    <property type="match status" value="1"/>
</dbReference>
<keyword evidence="3" id="KW-0648">Protein biosynthesis</keyword>
<dbReference type="SUPFAM" id="SSF54980">
    <property type="entry name" value="EF-G C-terminal domain-like"/>
    <property type="match status" value="2"/>
</dbReference>
<dbReference type="Pfam" id="PF00009">
    <property type="entry name" value="GTP_EFTU"/>
    <property type="match status" value="1"/>
</dbReference>
<name>A0ABR4N310_9FUNG</name>
<dbReference type="InterPro" id="IPR027417">
    <property type="entry name" value="P-loop_NTPase"/>
</dbReference>
<dbReference type="PROSITE" id="PS51722">
    <property type="entry name" value="G_TR_2"/>
    <property type="match status" value="1"/>
</dbReference>
<dbReference type="InterPro" id="IPR004161">
    <property type="entry name" value="EFTu-like_2"/>
</dbReference>
<dbReference type="Pfam" id="PF00679">
    <property type="entry name" value="EFG_C"/>
    <property type="match status" value="1"/>
</dbReference>
<dbReference type="InterPro" id="IPR035647">
    <property type="entry name" value="EFG_III/V"/>
</dbReference>
<dbReference type="CDD" id="cd16262">
    <property type="entry name" value="EFG_III"/>
    <property type="match status" value="1"/>
</dbReference>
<dbReference type="InterPro" id="IPR009022">
    <property type="entry name" value="EFG_III"/>
</dbReference>
<dbReference type="PANTHER" id="PTHR43261">
    <property type="entry name" value="TRANSLATION ELONGATION FACTOR G-RELATED"/>
    <property type="match status" value="1"/>
</dbReference>
<keyword evidence="9" id="KW-1185">Reference proteome</keyword>
<evidence type="ECO:0000256" key="5">
    <source>
        <dbReference type="ARBA" id="ARBA00024731"/>
    </source>
</evidence>
<proteinExistence type="predicted"/>
<sequence>MLFYVGYTRRIGNVDDGSTVTDYLKTERERGITIQSACIPLAWRGHRLNLIDTPGHVDFTIEVERSLRVLDGAVCVLDGVAGVEAQTETVWRQANRYGIPRIAFVNKMDRDGASFDSTLAAITSRLGGWGRPVALQMPVFRSDAGAVTIDNRGGGKLAGVVDLVAMERLDWLRDPVSGNVVTRTPLTADDPAWAAVHAAAAERRSQLVEALSEMDDDIVNVFLECDADHARVPADAIRAACRRATIAGRAVPVLCGAAFRNMGVQPVLDAVVDYLPSPADLPPTAALLADGTRTTVPMTDPQLAALAFKVVHDSSRGALVYVRVYSGSLEARSVLQIAGSAAGTGRDRKPVKERATKLLELYADDYEEIPAITAGNIGAIVGLKHVRTGDTLLAATDRRPIHLHAIPIPPPVFVRSCEAVSVSDEKHLSAALESLCREDPSLSVTFNEETGQTLLGGMGELHLDIAGERLLEVYKVKCQLGKVEISYRETPAFGEPLVHEVAYKAEMFGKQYRCDVALEIRPLYDPSSLAMQDEDDGDGAAAGAGGDSHGTMGAASARAAADALTTVDAALTGGRLTIADPLRQPSDFASADELSDALEASIRGALTRGPVLGFPLSHVAVTVQRVRLYAPDTSTPSALRSAANQCVREALAGARARLLEPVMDVSIRVADAHVGAITKDISGTRRGHVLGIDADLAAPPGRPAHVVRARAPLAELVGYSSHLRALTAGTGEFSMALRGYEGMSSDKEEQLVRAMRGY</sequence>
<gene>
    <name evidence="8" type="primary">MEF2</name>
    <name evidence="8" type="ORF">HK105_206631</name>
</gene>
<comment type="function">
    <text evidence="5">Catalyzes the GTP-dependent ribosomal translocation step during translation elongation. During this step, the ribosome changes from the pre-translocational (PRE) to the post-translocational (POST) state as the newly formed A-site-bound peptidyl-tRNA and P-site-bound deacylated tRNA move to the P and E sites, respectively. Catalyzes the coordinated movement of the two tRNA molecules, the mRNA and conformational changes in the ribosome.</text>
</comment>
<dbReference type="InterPro" id="IPR000795">
    <property type="entry name" value="T_Tr_GTP-bd_dom"/>
</dbReference>
<dbReference type="Gene3D" id="3.40.50.300">
    <property type="entry name" value="P-loop containing nucleotide triphosphate hydrolases"/>
    <property type="match status" value="1"/>
</dbReference>
<dbReference type="InterPro" id="IPR014721">
    <property type="entry name" value="Ribsml_uS5_D2-typ_fold_subgr"/>
</dbReference>